<reference evidence="5" key="1">
    <citation type="journal article" date="2021" name="Front. Microbiol.">
        <title>Comprehensive Comparative Genomics and Phenotyping of Methylobacterium Species.</title>
        <authorList>
            <person name="Alessa O."/>
            <person name="Ogura Y."/>
            <person name="Fujitani Y."/>
            <person name="Takami H."/>
            <person name="Hayashi T."/>
            <person name="Sahin N."/>
            <person name="Tani A."/>
        </authorList>
    </citation>
    <scope>NUCLEOTIDE SEQUENCE</scope>
    <source>
        <strain evidence="5">NBRC 15686</strain>
    </source>
</reference>
<feature type="domain" description="FAD-binding" evidence="4">
    <location>
        <begin position="7"/>
        <end position="346"/>
    </location>
</feature>
<evidence type="ECO:0000313" key="6">
    <source>
        <dbReference type="Proteomes" id="UP001055039"/>
    </source>
</evidence>
<keyword evidence="3" id="KW-0274">FAD</keyword>
<dbReference type="PRINTS" id="PR00420">
    <property type="entry name" value="RNGMNOXGNASE"/>
</dbReference>
<dbReference type="InterPro" id="IPR050641">
    <property type="entry name" value="RIFMO-like"/>
</dbReference>
<comment type="cofactor">
    <cofactor evidence="1">
        <name>FAD</name>
        <dbReference type="ChEBI" id="CHEBI:57692"/>
    </cofactor>
</comment>
<evidence type="ECO:0000259" key="4">
    <source>
        <dbReference type="Pfam" id="PF01494"/>
    </source>
</evidence>
<organism evidence="5 6">
    <name type="scientific">Methylorubrum aminovorans</name>
    <dbReference type="NCBI Taxonomy" id="269069"/>
    <lineage>
        <taxon>Bacteria</taxon>
        <taxon>Pseudomonadati</taxon>
        <taxon>Pseudomonadota</taxon>
        <taxon>Alphaproteobacteria</taxon>
        <taxon>Hyphomicrobiales</taxon>
        <taxon>Methylobacteriaceae</taxon>
        <taxon>Methylorubrum</taxon>
    </lineage>
</organism>
<dbReference type="PANTHER" id="PTHR43004:SF19">
    <property type="entry name" value="BINDING MONOOXYGENASE, PUTATIVE (JCVI)-RELATED"/>
    <property type="match status" value="1"/>
</dbReference>
<dbReference type="EMBL" id="BPRC01000001">
    <property type="protein sequence ID" value="GJE63685.1"/>
    <property type="molecule type" value="Genomic_DNA"/>
</dbReference>
<accession>A0ABQ4U8F8</accession>
<reference evidence="5" key="2">
    <citation type="submission" date="2021-08" db="EMBL/GenBank/DDBJ databases">
        <authorList>
            <person name="Tani A."/>
            <person name="Ola A."/>
            <person name="Ogura Y."/>
            <person name="Katsura K."/>
            <person name="Hayashi T."/>
        </authorList>
    </citation>
    <scope>NUCLEOTIDE SEQUENCE</scope>
    <source>
        <strain evidence="5">NBRC 15686</strain>
    </source>
</reference>
<evidence type="ECO:0000256" key="1">
    <source>
        <dbReference type="ARBA" id="ARBA00001974"/>
    </source>
</evidence>
<dbReference type="Gene3D" id="3.30.70.2450">
    <property type="match status" value="1"/>
</dbReference>
<dbReference type="Pfam" id="PF01494">
    <property type="entry name" value="FAD_binding_3"/>
    <property type="match status" value="1"/>
</dbReference>
<name>A0ABQ4U8F8_9HYPH</name>
<evidence type="ECO:0000256" key="3">
    <source>
        <dbReference type="ARBA" id="ARBA00022827"/>
    </source>
</evidence>
<dbReference type="SUPFAM" id="SSF51905">
    <property type="entry name" value="FAD/NAD(P)-binding domain"/>
    <property type="match status" value="1"/>
</dbReference>
<sequence>MAGRMNEVLIVGAGPVGLTLACELARYRISVRLIDRAPQATQTSKALVVWSRTLELMDRMGCTEAFLAAGLRARGATLRGGGQVLGGPDFTDIASPYAFGLMIPQSDTERLLAEHLRTFGIAVEREVELLAFSPTPNGVEARLSHADGRQETVETPYLIGCDGAHSAVRHGLGLPFRGSAQGDDWLLADIRLDGAEAPPGDRIAVYLHRDGPFVIFPIPGGRARVVATVGRADGRPKPDPTLSEVQALVESRAGPGIRVSDPVWLSRFRINERKVSEYGRGRVFLVGDAAHIHSPAGGQGMNTGMQDAVNLAWKLALVRHGAAAPTLLDSYSPERNAVGEMVLRNAGRLTAMATLANPVAQAVRNAALRFLLGFPAVRRRMAATMSEIEIGYPASPLSVGPGAGRRWRQEDAAGSPPGAGADPRFVLYAADAERGTALAARFPGLIQPTPRDNPEPGRLHLVRPDGYVGLAAGAADWTAAEHYLKEIGTA</sequence>
<dbReference type="InterPro" id="IPR036188">
    <property type="entry name" value="FAD/NAD-bd_sf"/>
</dbReference>
<evidence type="ECO:0000313" key="5">
    <source>
        <dbReference type="EMBL" id="GJE63685.1"/>
    </source>
</evidence>
<dbReference type="PANTHER" id="PTHR43004">
    <property type="entry name" value="TRK SYSTEM POTASSIUM UPTAKE PROTEIN"/>
    <property type="match status" value="1"/>
</dbReference>
<keyword evidence="6" id="KW-1185">Reference proteome</keyword>
<comment type="caution">
    <text evidence="5">The sequence shown here is derived from an EMBL/GenBank/DDBJ whole genome shotgun (WGS) entry which is preliminary data.</text>
</comment>
<protein>
    <submittedName>
        <fullName evidence="5">6-methylpretetramide 4-monooxygenase</fullName>
    </submittedName>
</protein>
<evidence type="ECO:0000256" key="2">
    <source>
        <dbReference type="ARBA" id="ARBA00022630"/>
    </source>
</evidence>
<keyword evidence="2" id="KW-0285">Flavoprotein</keyword>
<gene>
    <name evidence="5" type="primary">oxyL</name>
    <name evidence="5" type="ORF">LNAOJCKE_0882</name>
</gene>
<dbReference type="InterPro" id="IPR002938">
    <property type="entry name" value="FAD-bd"/>
</dbReference>
<dbReference type="Proteomes" id="UP001055039">
    <property type="component" value="Unassembled WGS sequence"/>
</dbReference>
<dbReference type="PROSITE" id="PS51257">
    <property type="entry name" value="PROKAR_LIPOPROTEIN"/>
    <property type="match status" value="1"/>
</dbReference>
<proteinExistence type="predicted"/>
<dbReference type="Gene3D" id="3.50.50.60">
    <property type="entry name" value="FAD/NAD(P)-binding domain"/>
    <property type="match status" value="1"/>
</dbReference>